<dbReference type="Pfam" id="PF05235">
    <property type="entry name" value="CHAD"/>
    <property type="match status" value="1"/>
</dbReference>
<accession>E3H9K1</accession>
<dbReference type="Gene3D" id="1.10.3210.10">
    <property type="entry name" value="Hypothetical protein af1432"/>
    <property type="match status" value="1"/>
</dbReference>
<dbReference type="OrthoDB" id="3034217at2"/>
<evidence type="ECO:0000313" key="3">
    <source>
        <dbReference type="Proteomes" id="UP000006875"/>
    </source>
</evidence>
<dbReference type="eggNOG" id="COG2206">
    <property type="taxonomic scope" value="Bacteria"/>
</dbReference>
<evidence type="ECO:0000259" key="1">
    <source>
        <dbReference type="PROSITE" id="PS51708"/>
    </source>
</evidence>
<organism evidence="2 3">
    <name type="scientific">Ilyobacter polytropus (strain ATCC 51220 / DSM 2926 / LMG 16218 / CuHBu1)</name>
    <dbReference type="NCBI Taxonomy" id="572544"/>
    <lineage>
        <taxon>Bacteria</taxon>
        <taxon>Fusobacteriati</taxon>
        <taxon>Fusobacteriota</taxon>
        <taxon>Fusobacteriia</taxon>
        <taxon>Fusobacteriales</taxon>
        <taxon>Fusobacteriaceae</taxon>
        <taxon>Ilyobacter</taxon>
    </lineage>
</organism>
<protein>
    <submittedName>
        <fullName evidence="2">Metal dependent phosphohydrolase</fullName>
    </submittedName>
</protein>
<evidence type="ECO:0000313" key="2">
    <source>
        <dbReference type="EMBL" id="ADO83390.1"/>
    </source>
</evidence>
<dbReference type="Proteomes" id="UP000006875">
    <property type="component" value="Chromosome"/>
</dbReference>
<proteinExistence type="predicted"/>
<dbReference type="Pfam" id="PF21447">
    <property type="entry name" value="Ppx-GppA_III"/>
    <property type="match status" value="1"/>
</dbReference>
<dbReference type="CDD" id="cd00077">
    <property type="entry name" value="HDc"/>
    <property type="match status" value="1"/>
</dbReference>
<dbReference type="STRING" id="572544.Ilyop_1612"/>
<feature type="domain" description="CHAD" evidence="1">
    <location>
        <begin position="1"/>
        <end position="255"/>
    </location>
</feature>
<dbReference type="AlphaFoldDB" id="E3H9K1"/>
<dbReference type="PANTHER" id="PTHR39339:SF1">
    <property type="entry name" value="CHAD DOMAIN-CONTAINING PROTEIN"/>
    <property type="match status" value="1"/>
</dbReference>
<dbReference type="InterPro" id="IPR007899">
    <property type="entry name" value="CHAD_dom"/>
</dbReference>
<dbReference type="Gene3D" id="1.40.20.10">
    <property type="entry name" value="CHAD domain"/>
    <property type="match status" value="1"/>
</dbReference>
<gene>
    <name evidence="2" type="ordered locus">Ilyop_1612</name>
</gene>
<dbReference type="EMBL" id="CP002281">
    <property type="protein sequence ID" value="ADO83390.1"/>
    <property type="molecule type" value="Genomic_DNA"/>
</dbReference>
<dbReference type="HOGENOM" id="CLU_509626_0_0_0"/>
<dbReference type="KEGG" id="ipo:Ilyop_1612"/>
<reference evidence="2 3" key="1">
    <citation type="journal article" date="2010" name="Stand. Genomic Sci.">
        <title>Complete genome sequence of Ilyobacter polytropus type strain (CuHbu1).</title>
        <authorList>
            <person name="Sikorski J."/>
            <person name="Chertkov O."/>
            <person name="Lapidus A."/>
            <person name="Nolan M."/>
            <person name="Lucas S."/>
            <person name="Del Rio T.G."/>
            <person name="Tice H."/>
            <person name="Cheng J.F."/>
            <person name="Tapia R."/>
            <person name="Han C."/>
            <person name="Goodwin L."/>
            <person name="Pitluck S."/>
            <person name="Liolios K."/>
            <person name="Ivanova N."/>
            <person name="Mavromatis K."/>
            <person name="Mikhailova N."/>
            <person name="Pati A."/>
            <person name="Chen A."/>
            <person name="Palaniappan K."/>
            <person name="Land M."/>
            <person name="Hauser L."/>
            <person name="Chang Y.J."/>
            <person name="Jeffries C.D."/>
            <person name="Brambilla E."/>
            <person name="Yasawong M."/>
            <person name="Rohde M."/>
            <person name="Pukall R."/>
            <person name="Spring S."/>
            <person name="Goker M."/>
            <person name="Woyke T."/>
            <person name="Bristow J."/>
            <person name="Eisen J.A."/>
            <person name="Markowitz V."/>
            <person name="Hugenholtz P."/>
            <person name="Kyrpides N.C."/>
            <person name="Klenk H.P."/>
        </authorList>
    </citation>
    <scope>NUCLEOTIDE SEQUENCE [LARGE SCALE GENOMIC DNA]</scope>
    <source>
        <strain evidence="3">ATCC 51220 / DSM 2926 / LMG 16218 / CuHBu1</strain>
    </source>
</reference>
<sequence length="467" mass="55263">MYKFKFFYHEIKKMSKILEENLEKISLSNDLETIHKCRVSIRKIRGILKLFNCPKKLEIPIKKIASMLGPLRDLEVQIYFLMNRVEVDSSLGGILDDFLFKREIMKRELVKSIPEFSRKKFLYEVTNFLKDKEVYEYEIYRNLYKKIQEIIINHPVNINSKELHELRIKIKKIRYILEALSVESQEYNELIVFFKKYQDCLGEIHDIDVWLDILNKKIWELEKLKLFLRKKRHKKIIEFKEVLHEVPLVLGNVLSIAAINSITEFENRQDIRSMRYSQSEKISMAEKLAVELSPDPHHIKRVREKSVKIFREIREVMNLNKEDIFFLEAGALLHDIGYSISEKKHNDHSYEIIASSDYLPFSLEERVVTSMIAKNHRGKFSLVKGLDRVLPSKEVSRINKLSGIVKAADGMEFESLEYVENFDIKVCDGELVFELGDISEALTERFSKKSDLLKENFKKDFKKIKIK</sequence>
<dbReference type="SMART" id="SM00880">
    <property type="entry name" value="CHAD"/>
    <property type="match status" value="1"/>
</dbReference>
<keyword evidence="3" id="KW-1185">Reference proteome</keyword>
<dbReference type="InterPro" id="IPR038186">
    <property type="entry name" value="CHAD_dom_sf"/>
</dbReference>
<dbReference type="PROSITE" id="PS51708">
    <property type="entry name" value="CHAD"/>
    <property type="match status" value="1"/>
</dbReference>
<dbReference type="SUPFAM" id="SSF109604">
    <property type="entry name" value="HD-domain/PDEase-like"/>
    <property type="match status" value="1"/>
</dbReference>
<dbReference type="InterPro" id="IPR003607">
    <property type="entry name" value="HD/PDEase_dom"/>
</dbReference>
<dbReference type="PANTHER" id="PTHR39339">
    <property type="entry name" value="SLR1444 PROTEIN"/>
    <property type="match status" value="1"/>
</dbReference>
<dbReference type="RefSeq" id="WP_013388057.1">
    <property type="nucleotide sequence ID" value="NC_014632.1"/>
</dbReference>
<dbReference type="InterPro" id="IPR048950">
    <property type="entry name" value="Ppx_GppA_C"/>
</dbReference>
<dbReference type="eggNOG" id="COG5607">
    <property type="taxonomic scope" value="Bacteria"/>
</dbReference>
<name>E3H9K1_ILYPC</name>